<evidence type="ECO:0000256" key="9">
    <source>
        <dbReference type="SAM" id="MobiDB-lite"/>
    </source>
</evidence>
<keyword evidence="8" id="KW-0479">Metal-binding</keyword>
<protein>
    <recommendedName>
        <fullName evidence="8">Probable cytosol aminopeptidase</fullName>
        <ecNumber evidence="8">3.4.11.1</ecNumber>
    </recommendedName>
    <alternativeName>
        <fullName evidence="8">Leucine aminopeptidase</fullName>
        <shortName evidence="8">LAP</shortName>
        <ecNumber evidence="8">3.4.11.10</ecNumber>
    </alternativeName>
    <alternativeName>
        <fullName evidence="8">Leucyl aminopeptidase</fullName>
    </alternativeName>
</protein>
<comment type="function">
    <text evidence="7 8">Presumably involved in the processing and regular turnover of intracellular proteins. Catalyzes the removal of unsubstituted N-terminal amino acids from various peptides.</text>
</comment>
<feature type="active site" evidence="8">
    <location>
        <position position="367"/>
    </location>
</feature>
<evidence type="ECO:0000256" key="3">
    <source>
        <dbReference type="ARBA" id="ARBA00009528"/>
    </source>
</evidence>
<keyword evidence="6 8" id="KW-0378">Hydrolase</keyword>
<keyword evidence="12" id="KW-1185">Reference proteome</keyword>
<dbReference type="EC" id="3.4.11.10" evidence="8"/>
<evidence type="ECO:0000256" key="1">
    <source>
        <dbReference type="ARBA" id="ARBA00000135"/>
    </source>
</evidence>
<dbReference type="InterPro" id="IPR011356">
    <property type="entry name" value="Leucine_aapep/pepB"/>
</dbReference>
<dbReference type="EC" id="3.4.11.1" evidence="8"/>
<evidence type="ECO:0000256" key="4">
    <source>
        <dbReference type="ARBA" id="ARBA00022438"/>
    </source>
</evidence>
<dbReference type="SUPFAM" id="SSF52949">
    <property type="entry name" value="Macro domain-like"/>
    <property type="match status" value="1"/>
</dbReference>
<dbReference type="InterPro" id="IPR008283">
    <property type="entry name" value="Peptidase_M17_N"/>
</dbReference>
<keyword evidence="8" id="KW-0963">Cytoplasm</keyword>
<dbReference type="Pfam" id="PF00883">
    <property type="entry name" value="Peptidase_M17"/>
    <property type="match status" value="1"/>
</dbReference>
<feature type="binding site" evidence="8">
    <location>
        <position position="363"/>
    </location>
    <ligand>
        <name>Mn(2+)</name>
        <dbReference type="ChEBI" id="CHEBI:29035"/>
        <label>1</label>
    </ligand>
</feature>
<gene>
    <name evidence="8" type="primary">pepA</name>
    <name evidence="11" type="ORF">FB561_4405</name>
</gene>
<feature type="active site" evidence="8">
    <location>
        <position position="293"/>
    </location>
</feature>
<feature type="domain" description="Cytosol aminopeptidase" evidence="10">
    <location>
        <begin position="361"/>
        <end position="368"/>
    </location>
</feature>
<dbReference type="PROSITE" id="PS00631">
    <property type="entry name" value="CYTOSOL_AP"/>
    <property type="match status" value="1"/>
</dbReference>
<dbReference type="Pfam" id="PF02789">
    <property type="entry name" value="Peptidase_M17_N"/>
    <property type="match status" value="1"/>
</dbReference>
<evidence type="ECO:0000256" key="2">
    <source>
        <dbReference type="ARBA" id="ARBA00000967"/>
    </source>
</evidence>
<feature type="binding site" evidence="8">
    <location>
        <position position="286"/>
    </location>
    <ligand>
        <name>Mn(2+)</name>
        <dbReference type="ChEBI" id="CHEBI:29035"/>
        <label>2</label>
    </ligand>
</feature>
<dbReference type="EMBL" id="VIVK01000001">
    <property type="protein sequence ID" value="TWD83244.1"/>
    <property type="molecule type" value="Genomic_DNA"/>
</dbReference>
<evidence type="ECO:0000256" key="8">
    <source>
        <dbReference type="HAMAP-Rule" id="MF_00181"/>
    </source>
</evidence>
<reference evidence="11 12" key="1">
    <citation type="submission" date="2019-06" db="EMBL/GenBank/DDBJ databases">
        <title>Sequencing the genomes of 1000 actinobacteria strains.</title>
        <authorList>
            <person name="Klenk H.-P."/>
        </authorList>
    </citation>
    <scope>NUCLEOTIDE SEQUENCE [LARGE SCALE GENOMIC DNA]</scope>
    <source>
        <strain evidence="11 12">DSM 24683</strain>
    </source>
</reference>
<dbReference type="GO" id="GO:0030145">
    <property type="term" value="F:manganese ion binding"/>
    <property type="evidence" value="ECO:0007669"/>
    <property type="project" value="UniProtKB-UniRule"/>
</dbReference>
<comment type="catalytic activity">
    <reaction evidence="1 8">
        <text>Release of an N-terminal amino acid, Xaa-|-Yaa-, in which Xaa is preferably Leu, but may be other amino acids including Pro although not Arg or Lys, and Yaa may be Pro. Amino acid amides and methyl esters are also readily hydrolyzed, but rates on arylamides are exceedingly low.</text>
        <dbReference type="EC" id="3.4.11.1"/>
    </reaction>
</comment>
<dbReference type="Gene3D" id="3.40.630.10">
    <property type="entry name" value="Zn peptidases"/>
    <property type="match status" value="1"/>
</dbReference>
<comment type="similarity">
    <text evidence="3 8">Belongs to the peptidase M17 family.</text>
</comment>
<dbReference type="PRINTS" id="PR00481">
    <property type="entry name" value="LAMNOPPTDASE"/>
</dbReference>
<comment type="caution">
    <text evidence="11">The sequence shown here is derived from an EMBL/GenBank/DDBJ whole genome shotgun (WGS) entry which is preliminary data.</text>
</comment>
<name>A0A561BWH9_9ACTN</name>
<evidence type="ECO:0000313" key="11">
    <source>
        <dbReference type="EMBL" id="TWD83244.1"/>
    </source>
</evidence>
<dbReference type="AlphaFoldDB" id="A0A561BWH9"/>
<dbReference type="InterPro" id="IPR043472">
    <property type="entry name" value="Macro_dom-like"/>
</dbReference>
<feature type="binding site" evidence="8">
    <location>
        <position position="365"/>
    </location>
    <ligand>
        <name>Mn(2+)</name>
        <dbReference type="ChEBI" id="CHEBI:29035"/>
        <label>2</label>
    </ligand>
</feature>
<dbReference type="NCBIfam" id="NF002073">
    <property type="entry name" value="PRK00913.1-2"/>
    <property type="match status" value="1"/>
</dbReference>
<feature type="binding site" evidence="8">
    <location>
        <position position="365"/>
    </location>
    <ligand>
        <name>Mn(2+)</name>
        <dbReference type="ChEBI" id="CHEBI:29035"/>
        <label>1</label>
    </ligand>
</feature>
<dbReference type="PANTHER" id="PTHR11963">
    <property type="entry name" value="LEUCINE AMINOPEPTIDASE-RELATED"/>
    <property type="match status" value="1"/>
</dbReference>
<dbReference type="InterPro" id="IPR023042">
    <property type="entry name" value="Peptidase_M17_leu_NH2_pept"/>
</dbReference>
<dbReference type="HAMAP" id="MF_00181">
    <property type="entry name" value="Cytosol_peptidase_M17"/>
    <property type="match status" value="1"/>
</dbReference>
<accession>A0A561BWH9</accession>
<feature type="region of interest" description="Disordered" evidence="9">
    <location>
        <begin position="1"/>
        <end position="21"/>
    </location>
</feature>
<comment type="cofactor">
    <cofactor evidence="8">
        <name>Mn(2+)</name>
        <dbReference type="ChEBI" id="CHEBI:29035"/>
    </cofactor>
    <text evidence="8">Binds 2 manganese ions per subunit.</text>
</comment>
<comment type="catalytic activity">
    <reaction evidence="2 8">
        <text>Release of an N-terminal amino acid, preferentially leucine, but not glutamic or aspartic acids.</text>
        <dbReference type="EC" id="3.4.11.10"/>
    </reaction>
</comment>
<comment type="subcellular location">
    <subcellularLocation>
        <location evidence="8">Cytoplasm</location>
    </subcellularLocation>
</comment>
<feature type="binding site" evidence="8">
    <location>
        <position position="304"/>
    </location>
    <ligand>
        <name>Mn(2+)</name>
        <dbReference type="ChEBI" id="CHEBI:29035"/>
        <label>2</label>
    </ligand>
</feature>
<dbReference type="SUPFAM" id="SSF53187">
    <property type="entry name" value="Zn-dependent exopeptidases"/>
    <property type="match status" value="1"/>
</dbReference>
<keyword evidence="8" id="KW-0464">Manganese</keyword>
<evidence type="ECO:0000256" key="7">
    <source>
        <dbReference type="ARBA" id="ARBA00049972"/>
    </source>
</evidence>
<sequence length="517" mass="52662">MHVPSRPGTSATRSRRTEDSVSTITLSKSDAASVKTDVVVIGVVKLDGGVALPAGTESLNAAYDGKLVEVLSGLGATGKAGEVTKVPGPKPGKSALLVAVGLGTAPDGELKTEDLRTAAGVGVRAAKASQSVAFALPTPDADCVRAVAEGALIGRYAFTAYKSEATNDAPGNLTVLTDLARNKDAKAALERASIVADAVHQVRDWVNMPPSDLHPAEFAEHVQKLGKEYGVKVEVLDEKALAKGGYGGILGVGQGSSHPPRLIRISYTPKKPVTHLAYVGKGITFDSGGLSLKTASGMISMKADMAGAAAVVGATLAIARLGLPVQVTTYAAMAENMPSGSAARPSDVLTMYGGKTVEVLNTDAEGRLVLGDALVRASEDQPDLIVDVATLTGACVVALGTKVAGAFANTDTARERVVDAALAAGEAMWPLPIPAEMLDKLKNHSKVADLANITGEPWGGALAAAAFLGDFVEEGIDWVHLDVAGPAFNDGGPSGYTPTGGTGYAVRTLVELAAATA</sequence>
<dbReference type="Proteomes" id="UP000318380">
    <property type="component" value="Unassembled WGS sequence"/>
</dbReference>
<evidence type="ECO:0000256" key="6">
    <source>
        <dbReference type="ARBA" id="ARBA00022801"/>
    </source>
</evidence>
<proteinExistence type="inferred from homology"/>
<evidence type="ECO:0000259" key="10">
    <source>
        <dbReference type="PROSITE" id="PS00631"/>
    </source>
</evidence>
<feature type="binding site" evidence="8">
    <location>
        <position position="281"/>
    </location>
    <ligand>
        <name>Mn(2+)</name>
        <dbReference type="ChEBI" id="CHEBI:29035"/>
        <label>2</label>
    </ligand>
</feature>
<keyword evidence="5 8" id="KW-0645">Protease</keyword>
<dbReference type="Gene3D" id="3.40.220.10">
    <property type="entry name" value="Leucine Aminopeptidase, subunit E, domain 1"/>
    <property type="match status" value="1"/>
</dbReference>
<dbReference type="GO" id="GO:0006508">
    <property type="term" value="P:proteolysis"/>
    <property type="evidence" value="ECO:0007669"/>
    <property type="project" value="UniProtKB-KW"/>
</dbReference>
<dbReference type="CDD" id="cd00433">
    <property type="entry name" value="Peptidase_M17"/>
    <property type="match status" value="1"/>
</dbReference>
<evidence type="ECO:0000313" key="12">
    <source>
        <dbReference type="Proteomes" id="UP000318380"/>
    </source>
</evidence>
<dbReference type="PANTHER" id="PTHR11963:SF23">
    <property type="entry name" value="CYTOSOL AMINOPEPTIDASE"/>
    <property type="match status" value="1"/>
</dbReference>
<dbReference type="GO" id="GO:0005737">
    <property type="term" value="C:cytoplasm"/>
    <property type="evidence" value="ECO:0007669"/>
    <property type="project" value="UniProtKB-SubCell"/>
</dbReference>
<feature type="binding site" evidence="8">
    <location>
        <position position="286"/>
    </location>
    <ligand>
        <name>Mn(2+)</name>
        <dbReference type="ChEBI" id="CHEBI:29035"/>
        <label>1</label>
    </ligand>
</feature>
<keyword evidence="4 8" id="KW-0031">Aminopeptidase</keyword>
<organism evidence="11 12">
    <name type="scientific">Kribbella amoyensis</name>
    <dbReference type="NCBI Taxonomy" id="996641"/>
    <lineage>
        <taxon>Bacteria</taxon>
        <taxon>Bacillati</taxon>
        <taxon>Actinomycetota</taxon>
        <taxon>Actinomycetes</taxon>
        <taxon>Propionibacteriales</taxon>
        <taxon>Kribbellaceae</taxon>
        <taxon>Kribbella</taxon>
    </lineage>
</organism>
<dbReference type="GO" id="GO:0070006">
    <property type="term" value="F:metalloaminopeptidase activity"/>
    <property type="evidence" value="ECO:0007669"/>
    <property type="project" value="InterPro"/>
</dbReference>
<dbReference type="InterPro" id="IPR000819">
    <property type="entry name" value="Peptidase_M17_C"/>
</dbReference>
<evidence type="ECO:0000256" key="5">
    <source>
        <dbReference type="ARBA" id="ARBA00022670"/>
    </source>
</evidence>